<evidence type="ECO:0000259" key="2">
    <source>
        <dbReference type="Pfam" id="PF06743"/>
    </source>
</evidence>
<feature type="compositionally biased region" description="Low complexity" evidence="1">
    <location>
        <begin position="239"/>
        <end position="270"/>
    </location>
</feature>
<feature type="region of interest" description="Disordered" evidence="1">
    <location>
        <begin position="1267"/>
        <end position="1328"/>
    </location>
</feature>
<feature type="region of interest" description="Disordered" evidence="1">
    <location>
        <begin position="25"/>
        <end position="51"/>
    </location>
</feature>
<dbReference type="GO" id="GO:0005759">
    <property type="term" value="C:mitochondrial matrix"/>
    <property type="evidence" value="ECO:0007669"/>
    <property type="project" value="TreeGrafter"/>
</dbReference>
<dbReference type="InterPro" id="IPR050870">
    <property type="entry name" value="FAST_kinase"/>
</dbReference>
<organism evidence="4">
    <name type="scientific">Chlorella variabilis</name>
    <name type="common">Green alga</name>
    <dbReference type="NCBI Taxonomy" id="554065"/>
    <lineage>
        <taxon>Eukaryota</taxon>
        <taxon>Viridiplantae</taxon>
        <taxon>Chlorophyta</taxon>
        <taxon>core chlorophytes</taxon>
        <taxon>Trebouxiophyceae</taxon>
        <taxon>Chlorellales</taxon>
        <taxon>Chlorellaceae</taxon>
        <taxon>Chlorella clade</taxon>
        <taxon>Chlorella</taxon>
    </lineage>
</organism>
<feature type="compositionally biased region" description="Low complexity" evidence="1">
    <location>
        <begin position="1287"/>
        <end position="1297"/>
    </location>
</feature>
<dbReference type="GO" id="GO:0035770">
    <property type="term" value="C:ribonucleoprotein granule"/>
    <property type="evidence" value="ECO:0007669"/>
    <property type="project" value="TreeGrafter"/>
</dbReference>
<feature type="region of interest" description="Disordered" evidence="1">
    <location>
        <begin position="1055"/>
        <end position="1103"/>
    </location>
</feature>
<dbReference type="GO" id="GO:0000963">
    <property type="term" value="P:mitochondrial RNA processing"/>
    <property type="evidence" value="ECO:0007669"/>
    <property type="project" value="TreeGrafter"/>
</dbReference>
<dbReference type="KEGG" id="cvr:CHLNCDRAFT_49989"/>
<dbReference type="InterPro" id="IPR010622">
    <property type="entry name" value="FAST_Leu-rich"/>
</dbReference>
<dbReference type="RefSeq" id="XP_005851536.1">
    <property type="nucleotide sequence ID" value="XM_005851474.1"/>
</dbReference>
<dbReference type="GO" id="GO:1901259">
    <property type="term" value="P:chloroplast rRNA processing"/>
    <property type="evidence" value="ECO:0007669"/>
    <property type="project" value="TreeGrafter"/>
</dbReference>
<dbReference type="Pfam" id="PF06743">
    <property type="entry name" value="FAST_1"/>
    <property type="match status" value="1"/>
</dbReference>
<keyword evidence="4" id="KW-1185">Reference proteome</keyword>
<feature type="domain" description="FAST kinase leucine-rich" evidence="2">
    <location>
        <begin position="814"/>
        <end position="874"/>
    </location>
</feature>
<dbReference type="EMBL" id="GL433836">
    <property type="protein sequence ID" value="EFN59434.1"/>
    <property type="molecule type" value="Genomic_DNA"/>
</dbReference>
<sequence length="1328" mass="140158">METAAATAAAQLRVHASALRRPAPAVTHAPLRWPSANTRPSYQQGGCQHHPPVCSATDHAAAATDGLQPAQPPASADGTPSVQQLKAACHDAAAFAAALERLTERGSGGGATEAHVVAAWAAQRRSPALHPVPGSAQEADALRALVALEELTRRHLVALTPDQLGYVFRCYVLAGGESRPLLQRLQQTACSWRALDFSAAGLAELAWALASSSEPVSDGCRQLLHAALQEKHIDGCQQGQQEQQQVQAQQQQPSMGLPQQEHHAQQQQQQVPPRTPPLRHWSVWFEGAPASKVALLLWAAGRLGCRPCKACTQAAAAALLRPGAGLASLPTKSLGTLLWALATLRAEQHTALARAVTQALGDRLESALGWEQGEALPPAGAQGEVVMPRSSAAGGLSFGDDSGGSVLGSGPGGGSTEEEEEEEAVLGGAATPAPMPHVGSTSFGEERQSGAGGTGTGSSSSWWQAGRQDFPTGMLSTVVWACGRLRHGDPRLLQAAAALLQEQVEEMSPGDVARVLWGLAQLGHCPAPLLSAVAAHLQAPGVLPEFGVRQLAMTTHAFVALDFFPGQGCVDLVADACLAARHAFGGEPRALSNVLWNMSRLGHVDELFYLAFVPVILPSIERYGPSELADVARVYSRNGLNPGDERGGGGTLFDALARQTVDRIQGADLQDVLRRVAGLAAGIMTAFHQMGLQPEELLAAALSLALWSFARMGTSSRKLLETAAACAEQQLAAFTPAQLAKVAWSLAKLRWPAPRVLRHAGAQLAERTAAFNDKEASNVLWALASEGEALPGEALDRIAANLAPRLKSFGPQSLANIAWAYATLGHHPAAPHFLRQLAHAAQRCLPVFEPQGLSLLVWSLASLDCRQAELLGKIVSLCCDQPSLLRQFEGQHLANLVWGMCRVGYCPAQRFLEAVALEVQLRVCDLKPQELFNIVWAFAQLGYHPACLFDAVALEAAPQAVSFSPQELSGMLWALAKAEHATRATGVLLEAVEHEVAARAARFEPRHLAIVAWSAGQLGHVVRPAALAALLGAVRPAALEARSLVPLVAGLAAMEQQRQRDERPQQRQRRQQQQQEAAPVEPAAGAAAGAQQPSRASSPLVPPQLLDGLVGRTRQLLPGLKPFEHGQLVYGFAVLGSPLARQVLLLSPDGPASGMLASAARHAPLPVVVGLLWAVARWGCYSSPGLPRIADRLRRTSPQYRLPRPALVMLGQALRSMPPREVLALALPSGMQRAALVAAAAAARRDAAEAAGGARVAIGGGGEEAEARGASRWSSFPEDDGRRRRALAAGAGPELGAVVQPPDDPADYEEGEVPLGATYEAEEDFQSL</sequence>
<feature type="compositionally biased region" description="Low complexity" evidence="1">
    <location>
        <begin position="1071"/>
        <end position="1096"/>
    </location>
</feature>
<dbReference type="GeneID" id="17358927"/>
<reference evidence="3 4" key="1">
    <citation type="journal article" date="2010" name="Plant Cell">
        <title>The Chlorella variabilis NC64A genome reveals adaptation to photosymbiosis, coevolution with viruses, and cryptic sex.</title>
        <authorList>
            <person name="Blanc G."/>
            <person name="Duncan G."/>
            <person name="Agarkova I."/>
            <person name="Borodovsky M."/>
            <person name="Gurnon J."/>
            <person name="Kuo A."/>
            <person name="Lindquist E."/>
            <person name="Lucas S."/>
            <person name="Pangilinan J."/>
            <person name="Polle J."/>
            <person name="Salamov A."/>
            <person name="Terry A."/>
            <person name="Yamada T."/>
            <person name="Dunigan D.D."/>
            <person name="Grigoriev I.V."/>
            <person name="Claverie J.M."/>
            <person name="Van Etten J.L."/>
        </authorList>
    </citation>
    <scope>NUCLEOTIDE SEQUENCE [LARGE SCALE GENOMIC DNA]</scope>
    <source>
        <strain evidence="3 4">NC64A</strain>
    </source>
</reference>
<feature type="compositionally biased region" description="Low complexity" evidence="1">
    <location>
        <begin position="391"/>
        <end position="400"/>
    </location>
</feature>
<dbReference type="PANTHER" id="PTHR21228">
    <property type="entry name" value="FAST LEU-RICH DOMAIN-CONTAINING"/>
    <property type="match status" value="1"/>
</dbReference>
<feature type="compositionally biased region" description="Gly residues" evidence="1">
    <location>
        <begin position="401"/>
        <end position="415"/>
    </location>
</feature>
<dbReference type="eggNOG" id="ENOG502S18V">
    <property type="taxonomic scope" value="Eukaryota"/>
</dbReference>
<accession>E1Z500</accession>
<dbReference type="GO" id="GO:0009507">
    <property type="term" value="C:chloroplast"/>
    <property type="evidence" value="ECO:0007669"/>
    <property type="project" value="GOC"/>
</dbReference>
<feature type="region of interest" description="Disordered" evidence="1">
    <location>
        <begin position="239"/>
        <end position="275"/>
    </location>
</feature>
<dbReference type="STRING" id="554065.E1Z500"/>
<feature type="compositionally biased region" description="Polar residues" evidence="1">
    <location>
        <begin position="35"/>
        <end position="46"/>
    </location>
</feature>
<dbReference type="PANTHER" id="PTHR21228:SF40">
    <property type="entry name" value="LD45607P"/>
    <property type="match status" value="1"/>
</dbReference>
<dbReference type="InParanoid" id="E1Z500"/>
<dbReference type="OrthoDB" id="514430at2759"/>
<dbReference type="Proteomes" id="UP000008141">
    <property type="component" value="Unassembled WGS sequence"/>
</dbReference>
<name>E1Z500_CHLVA</name>
<protein>
    <recommendedName>
        <fullName evidence="2">FAST kinase leucine-rich domain-containing protein</fullName>
    </recommendedName>
</protein>
<gene>
    <name evidence="3" type="ORF">CHLNCDRAFT_49989</name>
</gene>
<evidence type="ECO:0000313" key="4">
    <source>
        <dbReference type="Proteomes" id="UP000008141"/>
    </source>
</evidence>
<feature type="region of interest" description="Disordered" evidence="1">
    <location>
        <begin position="391"/>
        <end position="463"/>
    </location>
</feature>
<proteinExistence type="predicted"/>
<evidence type="ECO:0000256" key="1">
    <source>
        <dbReference type="SAM" id="MobiDB-lite"/>
    </source>
</evidence>
<dbReference type="GO" id="GO:0044528">
    <property type="term" value="P:regulation of mitochondrial mRNA stability"/>
    <property type="evidence" value="ECO:0007669"/>
    <property type="project" value="InterPro"/>
</dbReference>
<dbReference type="GO" id="GO:0003723">
    <property type="term" value="F:RNA binding"/>
    <property type="evidence" value="ECO:0007669"/>
    <property type="project" value="TreeGrafter"/>
</dbReference>
<evidence type="ECO:0000313" key="3">
    <source>
        <dbReference type="EMBL" id="EFN59434.1"/>
    </source>
</evidence>